<feature type="compositionally biased region" description="Low complexity" evidence="1">
    <location>
        <begin position="147"/>
        <end position="169"/>
    </location>
</feature>
<reference evidence="4" key="3">
    <citation type="submission" date="2025-08" db="UniProtKB">
        <authorList>
            <consortium name="RefSeq"/>
        </authorList>
    </citation>
    <scope>IDENTIFICATION</scope>
    <source>
        <strain evidence="4">NI907</strain>
    </source>
</reference>
<feature type="region of interest" description="Disordered" evidence="1">
    <location>
        <begin position="137"/>
        <end position="177"/>
    </location>
</feature>
<feature type="region of interest" description="Disordered" evidence="1">
    <location>
        <begin position="44"/>
        <end position="68"/>
    </location>
</feature>
<dbReference type="Proteomes" id="UP000515153">
    <property type="component" value="Chromosome V"/>
</dbReference>
<keyword evidence="2" id="KW-0732">Signal</keyword>
<gene>
    <name evidence="4" type="ORF">PgNI_08091</name>
</gene>
<feature type="signal peptide" evidence="2">
    <location>
        <begin position="1"/>
        <end position="18"/>
    </location>
</feature>
<reference evidence="4" key="2">
    <citation type="submission" date="2019-10" db="EMBL/GenBank/DDBJ databases">
        <authorList>
            <consortium name="NCBI Genome Project"/>
        </authorList>
    </citation>
    <scope>NUCLEOTIDE SEQUENCE</scope>
    <source>
        <strain evidence="4">NI907</strain>
    </source>
</reference>
<dbReference type="GeneID" id="41963000"/>
<evidence type="ECO:0000256" key="1">
    <source>
        <dbReference type="SAM" id="MobiDB-lite"/>
    </source>
</evidence>
<dbReference type="AlphaFoldDB" id="A0A6P8AUI7"/>
<evidence type="ECO:0000313" key="3">
    <source>
        <dbReference type="Proteomes" id="UP000515153"/>
    </source>
</evidence>
<proteinExistence type="predicted"/>
<dbReference type="RefSeq" id="XP_030978583.1">
    <property type="nucleotide sequence ID" value="XM_031128091.1"/>
</dbReference>
<reference evidence="3 4" key="1">
    <citation type="journal article" date="2019" name="Mol. Biol. Evol.">
        <title>Blast fungal genomes show frequent chromosomal changes, gene gains and losses, and effector gene turnover.</title>
        <authorList>
            <person name="Gomez Luciano L.B."/>
            <person name="Jason Tsai I."/>
            <person name="Chuma I."/>
            <person name="Tosa Y."/>
            <person name="Chen Y.H."/>
            <person name="Li J.Y."/>
            <person name="Li M.Y."/>
            <person name="Jade Lu M.Y."/>
            <person name="Nakayashiki H."/>
            <person name="Li W.H."/>
        </authorList>
    </citation>
    <scope>NUCLEOTIDE SEQUENCE [LARGE SCALE GENOMIC DNA]</scope>
    <source>
        <strain evidence="3 4">NI907</strain>
    </source>
</reference>
<sequence length="177" mass="17917">MKFSTSAVIFSLLAGSLALIIDNEGVQNSPRDLFDVVPRATVSQTSADGANPAKEKRAGDAPQQFKDNNGRTIVNGGCCNNGVNLRQDICQIGGQGGRCIPAAKTREGCVGLTCVADTVLSCDPNVKDRGRDKCVLDPAKDKGGSGAQAKAGEGAAAGQAAASGQAAKAGDAKQKGQ</sequence>
<organism evidence="3 4">
    <name type="scientific">Pyricularia grisea</name>
    <name type="common">Crabgrass-specific blast fungus</name>
    <name type="synonym">Magnaporthe grisea</name>
    <dbReference type="NCBI Taxonomy" id="148305"/>
    <lineage>
        <taxon>Eukaryota</taxon>
        <taxon>Fungi</taxon>
        <taxon>Dikarya</taxon>
        <taxon>Ascomycota</taxon>
        <taxon>Pezizomycotina</taxon>
        <taxon>Sordariomycetes</taxon>
        <taxon>Sordariomycetidae</taxon>
        <taxon>Magnaporthales</taxon>
        <taxon>Pyriculariaceae</taxon>
        <taxon>Pyricularia</taxon>
    </lineage>
</organism>
<evidence type="ECO:0000313" key="4">
    <source>
        <dbReference type="RefSeq" id="XP_030978583.1"/>
    </source>
</evidence>
<feature type="chain" id="PRO_5028461529" evidence="2">
    <location>
        <begin position="19"/>
        <end position="177"/>
    </location>
</feature>
<dbReference type="KEGG" id="pgri:PgNI_08091"/>
<accession>A0A6P8AUI7</accession>
<evidence type="ECO:0000256" key="2">
    <source>
        <dbReference type="SAM" id="SignalP"/>
    </source>
</evidence>
<name>A0A6P8AUI7_PYRGI</name>
<protein>
    <submittedName>
        <fullName evidence="4">Uncharacterized protein</fullName>
    </submittedName>
</protein>
<keyword evidence="3" id="KW-1185">Reference proteome</keyword>